<dbReference type="SUPFAM" id="SSF46689">
    <property type="entry name" value="Homeodomain-like"/>
    <property type="match status" value="1"/>
</dbReference>
<evidence type="ECO:0000256" key="3">
    <source>
        <dbReference type="ARBA" id="ARBA00023163"/>
    </source>
</evidence>
<dbReference type="PRINTS" id="PR00455">
    <property type="entry name" value="HTHTETR"/>
</dbReference>
<dbReference type="InterPro" id="IPR050109">
    <property type="entry name" value="HTH-type_TetR-like_transc_reg"/>
</dbReference>
<sequence>MPKIIDEARTRILITARRKLFAEGYSGLTLRSVAQECSIAVGTIYNYFKDKDTLVASVMMEDWVEVLSRMDQACAGAATAADGLVGIQQAIKDFGSLYAAVWDQFSQTSGSSGAINSRHHMLREQIAQRILGMMERLDMEDTALAPVLAETVLAAALQPDIGQEEIRILAGRLR</sequence>
<evidence type="ECO:0000313" key="7">
    <source>
        <dbReference type="Proteomes" id="UP001464378"/>
    </source>
</evidence>
<dbReference type="PANTHER" id="PTHR30055:SF234">
    <property type="entry name" value="HTH-TYPE TRANSCRIPTIONAL REGULATOR BETI"/>
    <property type="match status" value="1"/>
</dbReference>
<feature type="domain" description="HTH tetR-type" evidence="5">
    <location>
        <begin position="6"/>
        <end position="66"/>
    </location>
</feature>
<dbReference type="RefSeq" id="WP_349231458.1">
    <property type="nucleotide sequence ID" value="NZ_JBBMFK010000008.1"/>
</dbReference>
<evidence type="ECO:0000256" key="4">
    <source>
        <dbReference type="PROSITE-ProRule" id="PRU00335"/>
    </source>
</evidence>
<name>A0ABV1E761_9FIRM</name>
<feature type="DNA-binding region" description="H-T-H motif" evidence="4">
    <location>
        <begin position="29"/>
        <end position="48"/>
    </location>
</feature>
<dbReference type="Pfam" id="PF00440">
    <property type="entry name" value="TetR_N"/>
    <property type="match status" value="1"/>
</dbReference>
<evidence type="ECO:0000259" key="5">
    <source>
        <dbReference type="PROSITE" id="PS50977"/>
    </source>
</evidence>
<comment type="caution">
    <text evidence="6">The sequence shown here is derived from an EMBL/GenBank/DDBJ whole genome shotgun (WGS) entry which is preliminary data.</text>
</comment>
<keyword evidence="2 4" id="KW-0238">DNA-binding</keyword>
<evidence type="ECO:0000256" key="2">
    <source>
        <dbReference type="ARBA" id="ARBA00023125"/>
    </source>
</evidence>
<evidence type="ECO:0000256" key="1">
    <source>
        <dbReference type="ARBA" id="ARBA00023015"/>
    </source>
</evidence>
<dbReference type="PROSITE" id="PS01081">
    <property type="entry name" value="HTH_TETR_1"/>
    <property type="match status" value="1"/>
</dbReference>
<dbReference type="PROSITE" id="PS50977">
    <property type="entry name" value="HTH_TETR_2"/>
    <property type="match status" value="1"/>
</dbReference>
<dbReference type="InterPro" id="IPR023772">
    <property type="entry name" value="DNA-bd_HTH_TetR-type_CS"/>
</dbReference>
<proteinExistence type="predicted"/>
<keyword evidence="3" id="KW-0804">Transcription</keyword>
<reference evidence="6 7" key="1">
    <citation type="submission" date="2024-03" db="EMBL/GenBank/DDBJ databases">
        <title>Human intestinal bacterial collection.</title>
        <authorList>
            <person name="Pauvert C."/>
            <person name="Hitch T.C.A."/>
            <person name="Clavel T."/>
        </authorList>
    </citation>
    <scope>NUCLEOTIDE SEQUENCE [LARGE SCALE GENOMIC DNA]</scope>
    <source>
        <strain evidence="6 7">CLA-AP-H29</strain>
    </source>
</reference>
<dbReference type="InterPro" id="IPR009057">
    <property type="entry name" value="Homeodomain-like_sf"/>
</dbReference>
<keyword evidence="7" id="KW-1185">Reference proteome</keyword>
<organism evidence="6 7">
    <name type="scientific">Pseudoflavonifractor intestinihominis</name>
    <dbReference type="NCBI Taxonomy" id="3133171"/>
    <lineage>
        <taxon>Bacteria</taxon>
        <taxon>Bacillati</taxon>
        <taxon>Bacillota</taxon>
        <taxon>Clostridia</taxon>
        <taxon>Eubacteriales</taxon>
        <taxon>Oscillospiraceae</taxon>
        <taxon>Pseudoflavonifractor</taxon>
    </lineage>
</organism>
<dbReference type="EMBL" id="JBBMFK010000008">
    <property type="protein sequence ID" value="MEQ2443152.1"/>
    <property type="molecule type" value="Genomic_DNA"/>
</dbReference>
<dbReference type="Proteomes" id="UP001464378">
    <property type="component" value="Unassembled WGS sequence"/>
</dbReference>
<keyword evidence="1" id="KW-0805">Transcription regulation</keyword>
<evidence type="ECO:0000313" key="6">
    <source>
        <dbReference type="EMBL" id="MEQ2443152.1"/>
    </source>
</evidence>
<protein>
    <submittedName>
        <fullName evidence="6">TetR/AcrR family transcriptional regulator</fullName>
    </submittedName>
</protein>
<dbReference type="PANTHER" id="PTHR30055">
    <property type="entry name" value="HTH-TYPE TRANSCRIPTIONAL REGULATOR RUTR"/>
    <property type="match status" value="1"/>
</dbReference>
<gene>
    <name evidence="6" type="ORF">WMO64_06685</name>
</gene>
<dbReference type="Gene3D" id="1.10.357.10">
    <property type="entry name" value="Tetracycline Repressor, domain 2"/>
    <property type="match status" value="1"/>
</dbReference>
<dbReference type="InterPro" id="IPR001647">
    <property type="entry name" value="HTH_TetR"/>
</dbReference>
<accession>A0ABV1E761</accession>